<keyword evidence="2" id="KW-1185">Reference proteome</keyword>
<reference evidence="1 2" key="1">
    <citation type="journal article" date="2018" name="Sci. Rep.">
        <title>Comparative analysis of the Pocillopora damicornis genome highlights role of immune system in coral evolution.</title>
        <authorList>
            <person name="Cunning R."/>
            <person name="Bay R.A."/>
            <person name="Gillette P."/>
            <person name="Baker A.C."/>
            <person name="Traylor-Knowles N."/>
        </authorList>
    </citation>
    <scope>NUCLEOTIDE SEQUENCE [LARGE SCALE GENOMIC DNA]</scope>
    <source>
        <strain evidence="1">RSMAS</strain>
        <tissue evidence="1">Whole animal</tissue>
    </source>
</reference>
<protein>
    <submittedName>
        <fullName evidence="1">Uncharacterized protein</fullName>
    </submittedName>
</protein>
<name>A0A3M6UPY9_POCDA</name>
<dbReference type="AlphaFoldDB" id="A0A3M6UPY9"/>
<dbReference type="EMBL" id="RCHS01001053">
    <property type="protein sequence ID" value="RMX55418.1"/>
    <property type="molecule type" value="Genomic_DNA"/>
</dbReference>
<proteinExistence type="predicted"/>
<sequence>MNKDEEVDADDLVSETERTRHQVNRFGWALWMGPLENTKSRCVFLRKQRSISSTCTGQGRKLYGFPNMEFKRRHRPEMLYRTDWLIEQQLAGYFSRISALTKAGLLKRFSSVSMNKDEEVDAHDLVSETYRTR</sequence>
<gene>
    <name evidence="1" type="ORF">pdam_00022194</name>
</gene>
<evidence type="ECO:0000313" key="2">
    <source>
        <dbReference type="Proteomes" id="UP000275408"/>
    </source>
</evidence>
<organism evidence="1 2">
    <name type="scientific">Pocillopora damicornis</name>
    <name type="common">Cauliflower coral</name>
    <name type="synonym">Millepora damicornis</name>
    <dbReference type="NCBI Taxonomy" id="46731"/>
    <lineage>
        <taxon>Eukaryota</taxon>
        <taxon>Metazoa</taxon>
        <taxon>Cnidaria</taxon>
        <taxon>Anthozoa</taxon>
        <taxon>Hexacorallia</taxon>
        <taxon>Scleractinia</taxon>
        <taxon>Astrocoeniina</taxon>
        <taxon>Pocilloporidae</taxon>
        <taxon>Pocillopora</taxon>
    </lineage>
</organism>
<accession>A0A3M6UPY9</accession>
<dbReference type="Proteomes" id="UP000275408">
    <property type="component" value="Unassembled WGS sequence"/>
</dbReference>
<comment type="caution">
    <text evidence="1">The sequence shown here is derived from an EMBL/GenBank/DDBJ whole genome shotgun (WGS) entry which is preliminary data.</text>
</comment>
<evidence type="ECO:0000313" key="1">
    <source>
        <dbReference type="EMBL" id="RMX55418.1"/>
    </source>
</evidence>